<dbReference type="InterPro" id="IPR052513">
    <property type="entry name" value="Thioester_dehydratase-like"/>
</dbReference>
<dbReference type="InterPro" id="IPR022002">
    <property type="entry name" value="ChsH2_Znr"/>
</dbReference>
<dbReference type="AlphaFoldDB" id="A0A318KSG0"/>
<evidence type="ECO:0000313" key="3">
    <source>
        <dbReference type="EMBL" id="PXX79552.1"/>
    </source>
</evidence>
<reference evidence="3 4" key="1">
    <citation type="submission" date="2018-05" db="EMBL/GenBank/DDBJ databases">
        <title>Genomic Encyclopedia of Type Strains, Phase IV (KMG-IV): sequencing the most valuable type-strain genomes for metagenomic binning, comparative biology and taxonomic classification.</title>
        <authorList>
            <person name="Goeker M."/>
        </authorList>
    </citation>
    <scope>NUCLEOTIDE SEQUENCE [LARGE SCALE GENOMIC DNA]</scope>
    <source>
        <strain evidence="3 4">JC118</strain>
    </source>
</reference>
<keyword evidence="4" id="KW-1185">Reference proteome</keyword>
<proteinExistence type="predicted"/>
<dbReference type="STRING" id="1034346.GCA_000313565_00616"/>
<reference evidence="2" key="2">
    <citation type="submission" date="2022-03" db="EMBL/GenBank/DDBJ databases">
        <title>First case of bacteraemia caused by Dielma fastidiosa in a patient hospitalised with diverticulitis.</title>
        <authorList>
            <person name="Forman-Ankjaer B."/>
            <person name="Hvid-Jensen F."/>
            <person name="Kobel C.M."/>
            <person name="Greve T."/>
        </authorList>
    </citation>
    <scope>NUCLEOTIDE SEQUENCE</scope>
    <source>
        <strain evidence="2">AUH_DF_2021</strain>
    </source>
</reference>
<dbReference type="InterPro" id="IPR036736">
    <property type="entry name" value="ACP-like_sf"/>
</dbReference>
<dbReference type="EMBL" id="QJKH01000005">
    <property type="protein sequence ID" value="PXX79552.1"/>
    <property type="molecule type" value="Genomic_DNA"/>
</dbReference>
<dbReference type="OrthoDB" id="9785144at2"/>
<dbReference type="InterPro" id="IPR009081">
    <property type="entry name" value="PP-bd_ACP"/>
</dbReference>
<dbReference type="PANTHER" id="PTHR34075">
    <property type="entry name" value="BLR3430 PROTEIN"/>
    <property type="match status" value="1"/>
</dbReference>
<dbReference type="EMBL" id="JALDAW010000023">
    <property type="protein sequence ID" value="MDY5169425.1"/>
    <property type="molecule type" value="Genomic_DNA"/>
</dbReference>
<evidence type="ECO:0000259" key="1">
    <source>
        <dbReference type="PROSITE" id="PS50075"/>
    </source>
</evidence>
<dbReference type="Pfam" id="PF12172">
    <property type="entry name" value="zf-ChsH2"/>
    <property type="match status" value="1"/>
</dbReference>
<feature type="domain" description="Carrier" evidence="1">
    <location>
        <begin position="159"/>
        <end position="233"/>
    </location>
</feature>
<comment type="caution">
    <text evidence="3">The sequence shown here is derived from an EMBL/GenBank/DDBJ whole genome shotgun (WGS) entry which is preliminary data.</text>
</comment>
<evidence type="ECO:0000313" key="4">
    <source>
        <dbReference type="Proteomes" id="UP000247612"/>
    </source>
</evidence>
<accession>A0A318KSG0</accession>
<sequence length="233" mass="25749">MAVKLERIVKKYYDFLEEGKIMGRVCPQCKAVEWPPVYACNACGNMETEWQEIDGEAEMFLLITPSVMSLKPELKDLEPYAYASVRLKEGPERNVMVRGITKANEAEIRANMPYPVHAVIVQRDGYKTVVFELGHKNDTAAEVCSAIAAEEKADAVICDETLEKLIPLVAKAYHKDAAAINASTVFNDFKAPSVVFVGLTAQLEDEFDVMISITEAGAAKTVGDLAELIKKQK</sequence>
<dbReference type="SUPFAM" id="SSF47336">
    <property type="entry name" value="ACP-like"/>
    <property type="match status" value="1"/>
</dbReference>
<dbReference type="Proteomes" id="UP001276902">
    <property type="component" value="Unassembled WGS sequence"/>
</dbReference>
<dbReference type="RefSeq" id="WP_022936922.1">
    <property type="nucleotide sequence ID" value="NZ_BAABZA010000001.1"/>
</dbReference>
<dbReference type="Proteomes" id="UP000247612">
    <property type="component" value="Unassembled WGS sequence"/>
</dbReference>
<organism evidence="3 4">
    <name type="scientific">Dielma fastidiosa</name>
    <dbReference type="NCBI Taxonomy" id="1034346"/>
    <lineage>
        <taxon>Bacteria</taxon>
        <taxon>Bacillati</taxon>
        <taxon>Bacillota</taxon>
        <taxon>Erysipelotrichia</taxon>
        <taxon>Erysipelotrichales</taxon>
        <taxon>Erysipelotrichaceae</taxon>
        <taxon>Dielma</taxon>
    </lineage>
</organism>
<evidence type="ECO:0000313" key="2">
    <source>
        <dbReference type="EMBL" id="MDY5169425.1"/>
    </source>
</evidence>
<protein>
    <submittedName>
        <fullName evidence="3">Acyl carrier protein</fullName>
    </submittedName>
    <submittedName>
        <fullName evidence="2">Phosphopantetheine-binding protein</fullName>
    </submittedName>
</protein>
<dbReference type="InterPro" id="IPR012340">
    <property type="entry name" value="NA-bd_OB-fold"/>
</dbReference>
<name>A0A318KSG0_9FIRM</name>
<dbReference type="Gene3D" id="1.10.1200.10">
    <property type="entry name" value="ACP-like"/>
    <property type="match status" value="1"/>
</dbReference>
<gene>
    <name evidence="3" type="ORF">DES51_10522</name>
    <name evidence="2" type="ORF">MQE39_14990</name>
</gene>
<dbReference type="Pfam" id="PF00550">
    <property type="entry name" value="PP-binding"/>
    <property type="match status" value="1"/>
</dbReference>
<dbReference type="SUPFAM" id="SSF50249">
    <property type="entry name" value="Nucleic acid-binding proteins"/>
    <property type="match status" value="1"/>
</dbReference>
<dbReference type="PANTHER" id="PTHR34075:SF5">
    <property type="entry name" value="BLR3430 PROTEIN"/>
    <property type="match status" value="1"/>
</dbReference>
<dbReference type="Gene3D" id="6.10.30.10">
    <property type="match status" value="1"/>
</dbReference>
<dbReference type="PROSITE" id="PS50075">
    <property type="entry name" value="CARRIER"/>
    <property type="match status" value="1"/>
</dbReference>